<proteinExistence type="predicted"/>
<accession>A0A1I1WA72</accession>
<evidence type="ECO:0000313" key="2">
    <source>
        <dbReference type="EMBL" id="SFD89930.1"/>
    </source>
</evidence>
<dbReference type="SUPFAM" id="SSF69618">
    <property type="entry name" value="HemD-like"/>
    <property type="match status" value="1"/>
</dbReference>
<dbReference type="RefSeq" id="WP_090084495.1">
    <property type="nucleotide sequence ID" value="NZ_FOMR01000005.1"/>
</dbReference>
<dbReference type="Proteomes" id="UP000199474">
    <property type="component" value="Unassembled WGS sequence"/>
</dbReference>
<dbReference type="CDD" id="cd06578">
    <property type="entry name" value="HemD"/>
    <property type="match status" value="1"/>
</dbReference>
<dbReference type="OrthoDB" id="9775656at2"/>
<reference evidence="3" key="1">
    <citation type="submission" date="2016-10" db="EMBL/GenBank/DDBJ databases">
        <authorList>
            <person name="Varghese N."/>
            <person name="Submissions S."/>
        </authorList>
    </citation>
    <scope>NUCLEOTIDE SEQUENCE [LARGE SCALE GENOMIC DNA]</scope>
    <source>
        <strain evidence="3">DSM 22530</strain>
    </source>
</reference>
<protein>
    <submittedName>
        <fullName evidence="2">Uroporphyrinogen-III synthase</fullName>
    </submittedName>
</protein>
<dbReference type="PANTHER" id="PTHR40082:SF1">
    <property type="entry name" value="BLR5956 PROTEIN"/>
    <property type="match status" value="1"/>
</dbReference>
<dbReference type="GO" id="GO:0004852">
    <property type="term" value="F:uroporphyrinogen-III synthase activity"/>
    <property type="evidence" value="ECO:0007669"/>
    <property type="project" value="InterPro"/>
</dbReference>
<evidence type="ECO:0000313" key="3">
    <source>
        <dbReference type="Proteomes" id="UP000199474"/>
    </source>
</evidence>
<organism evidence="2 3">
    <name type="scientific">Lentibacillus persicus</name>
    <dbReference type="NCBI Taxonomy" id="640948"/>
    <lineage>
        <taxon>Bacteria</taxon>
        <taxon>Bacillati</taxon>
        <taxon>Bacillota</taxon>
        <taxon>Bacilli</taxon>
        <taxon>Bacillales</taxon>
        <taxon>Bacillaceae</taxon>
        <taxon>Lentibacillus</taxon>
    </lineage>
</organism>
<dbReference type="PANTHER" id="PTHR40082">
    <property type="entry name" value="BLR5956 PROTEIN"/>
    <property type="match status" value="1"/>
</dbReference>
<keyword evidence="3" id="KW-1185">Reference proteome</keyword>
<dbReference type="Gene3D" id="3.40.50.10090">
    <property type="match status" value="2"/>
</dbReference>
<dbReference type="STRING" id="640948.SAMN05216238_105200"/>
<dbReference type="AlphaFoldDB" id="A0A1I1WA72"/>
<gene>
    <name evidence="2" type="ORF">SAMN05216238_105200</name>
</gene>
<dbReference type="GO" id="GO:0006780">
    <property type="term" value="P:uroporphyrinogen III biosynthetic process"/>
    <property type="evidence" value="ECO:0007669"/>
    <property type="project" value="InterPro"/>
</dbReference>
<feature type="domain" description="Tetrapyrrole biosynthesis uroporphyrinogen III synthase" evidence="1">
    <location>
        <begin position="18"/>
        <end position="252"/>
    </location>
</feature>
<dbReference type="InterPro" id="IPR036108">
    <property type="entry name" value="4pyrrol_syn_uPrphyn_synt_sf"/>
</dbReference>
<dbReference type="InterPro" id="IPR003754">
    <property type="entry name" value="4pyrrol_synth_uPrphyn_synth"/>
</dbReference>
<sequence length="272" mass="29406">MNGLRGKKIGVAASRNRDAIAKLIKTNGGEPIHFPIQGEQRLNDNVSCKDVQKFIDEAFDDVLLTTGIGAETLGKAASDLNCHSAFIEKLKDVSLAVRGSKTVNWLKQQSIVADLVSEDGTMDNLLGQLGDGNGRRLFLQAYSQEDVAVKSQLERQGYAVYLARPYQYREPDPDVLAGLGEQIKSQSLDVVVFTSKTQVRNLFNESGGAEIASAFNDSVLSAAVGKVTAAELEKNGVTTVFQPKTQKMGVMIIELSRDMGTGSLSPASMRHE</sequence>
<evidence type="ECO:0000259" key="1">
    <source>
        <dbReference type="Pfam" id="PF02602"/>
    </source>
</evidence>
<name>A0A1I1WA72_9BACI</name>
<dbReference type="EMBL" id="FOMR01000005">
    <property type="protein sequence ID" value="SFD89930.1"/>
    <property type="molecule type" value="Genomic_DNA"/>
</dbReference>
<dbReference type="InterPro" id="IPR039793">
    <property type="entry name" value="UROS/Hem4"/>
</dbReference>
<dbReference type="NCBIfam" id="NF004584">
    <property type="entry name" value="PRK05928.2-1"/>
    <property type="match status" value="1"/>
</dbReference>
<dbReference type="Pfam" id="PF02602">
    <property type="entry name" value="HEM4"/>
    <property type="match status" value="1"/>
</dbReference>